<keyword evidence="1" id="KW-0433">Leucine-rich repeat</keyword>
<keyword evidence="6" id="KW-1185">Reference proteome</keyword>
<sequence>MISLTTLNLSYNNLFGRIPSAGQFLAFNDSSFLGNPYLCAARNDSCSFGGHGHRRFFTTSRLIITVIALATALLLVVVTVYRLRKKKLQKSRAWKLTAFQRLDFKAEDVLECLKEENIIGKGGAGIVYRGSMPEGFDHVAIKRLVGRGTGRSDHGFSAEIQTLGRIRCRRVRLHTESGRGVWRWGGHSEMGQEDHVRTISAIRFGFSHGSCGPEAKCLPSNRCHSPV</sequence>
<dbReference type="Gene3D" id="3.80.10.10">
    <property type="entry name" value="Ribonuclease Inhibitor"/>
    <property type="match status" value="1"/>
</dbReference>
<keyword evidence="3" id="KW-0325">Glycoprotein</keyword>
<dbReference type="EMBL" id="JAPFFK010000019">
    <property type="protein sequence ID" value="KAJ6684735.1"/>
    <property type="molecule type" value="Genomic_DNA"/>
</dbReference>
<keyword evidence="4" id="KW-1133">Transmembrane helix</keyword>
<evidence type="ECO:0000256" key="4">
    <source>
        <dbReference type="SAM" id="Phobius"/>
    </source>
</evidence>
<dbReference type="GO" id="GO:0033612">
    <property type="term" value="F:receptor serine/threonine kinase binding"/>
    <property type="evidence" value="ECO:0007669"/>
    <property type="project" value="TreeGrafter"/>
</dbReference>
<keyword evidence="4" id="KW-0812">Transmembrane</keyword>
<accession>A0A9Q0SPN7</accession>
<organism evidence="5 6">
    <name type="scientific">Salix purpurea</name>
    <name type="common">Purple osier willow</name>
    <dbReference type="NCBI Taxonomy" id="77065"/>
    <lineage>
        <taxon>Eukaryota</taxon>
        <taxon>Viridiplantae</taxon>
        <taxon>Streptophyta</taxon>
        <taxon>Embryophyta</taxon>
        <taxon>Tracheophyta</taxon>
        <taxon>Spermatophyta</taxon>
        <taxon>Magnoliopsida</taxon>
        <taxon>eudicotyledons</taxon>
        <taxon>Gunneridae</taxon>
        <taxon>Pentapetalae</taxon>
        <taxon>rosids</taxon>
        <taxon>fabids</taxon>
        <taxon>Malpighiales</taxon>
        <taxon>Salicaceae</taxon>
        <taxon>Saliceae</taxon>
        <taxon>Salix</taxon>
    </lineage>
</organism>
<protein>
    <submittedName>
        <fullName evidence="5">RECEPTOR-LIKE PROTEIN 55</fullName>
    </submittedName>
</protein>
<name>A0A9Q0SPN7_SALPP</name>
<reference evidence="5" key="2">
    <citation type="journal article" date="2023" name="Int. J. Mol. Sci.">
        <title>De Novo Assembly and Annotation of 11 Diverse Shrub Willow (Salix) Genomes Reveals Novel Gene Organization in Sex-Linked Regions.</title>
        <authorList>
            <person name="Hyden B."/>
            <person name="Feng K."/>
            <person name="Yates T.B."/>
            <person name="Jawdy S."/>
            <person name="Cereghino C."/>
            <person name="Smart L.B."/>
            <person name="Muchero W."/>
        </authorList>
    </citation>
    <scope>NUCLEOTIDE SEQUENCE</scope>
    <source>
        <tissue evidence="5">Shoot tip</tissue>
    </source>
</reference>
<dbReference type="InterPro" id="IPR032675">
    <property type="entry name" value="LRR_dom_sf"/>
</dbReference>
<proteinExistence type="predicted"/>
<evidence type="ECO:0000256" key="3">
    <source>
        <dbReference type="ARBA" id="ARBA00023180"/>
    </source>
</evidence>
<evidence type="ECO:0000313" key="6">
    <source>
        <dbReference type="Proteomes" id="UP001151532"/>
    </source>
</evidence>
<dbReference type="Proteomes" id="UP001151532">
    <property type="component" value="Chromosome 2"/>
</dbReference>
<gene>
    <name evidence="5" type="ORF">OIU79_014946</name>
</gene>
<keyword evidence="4" id="KW-0472">Membrane</keyword>
<comment type="caution">
    <text evidence="5">The sequence shown here is derived from an EMBL/GenBank/DDBJ whole genome shotgun (WGS) entry which is preliminary data.</text>
</comment>
<dbReference type="InterPro" id="IPR050647">
    <property type="entry name" value="Plant_LRR-RLKs"/>
</dbReference>
<dbReference type="AlphaFoldDB" id="A0A9Q0SPN7"/>
<feature type="transmembrane region" description="Helical" evidence="4">
    <location>
        <begin position="62"/>
        <end position="83"/>
    </location>
</feature>
<keyword evidence="5" id="KW-0675">Receptor</keyword>
<dbReference type="Gene3D" id="3.30.200.20">
    <property type="entry name" value="Phosphorylase Kinase, domain 1"/>
    <property type="match status" value="1"/>
</dbReference>
<dbReference type="PANTHER" id="PTHR48056:SF44">
    <property type="entry name" value="RECEPTOR PROTEIN KINASE CLAVATA1"/>
    <property type="match status" value="1"/>
</dbReference>
<evidence type="ECO:0000256" key="2">
    <source>
        <dbReference type="ARBA" id="ARBA00022737"/>
    </source>
</evidence>
<dbReference type="InterPro" id="IPR011009">
    <property type="entry name" value="Kinase-like_dom_sf"/>
</dbReference>
<dbReference type="OrthoDB" id="676979at2759"/>
<dbReference type="PANTHER" id="PTHR48056">
    <property type="entry name" value="LRR RECEPTOR-LIKE SERINE/THREONINE-PROTEIN KINASE-RELATED"/>
    <property type="match status" value="1"/>
</dbReference>
<reference evidence="5" key="1">
    <citation type="submission" date="2022-11" db="EMBL/GenBank/DDBJ databases">
        <authorList>
            <person name="Hyden B.L."/>
            <person name="Feng K."/>
            <person name="Yates T."/>
            <person name="Jawdy S."/>
            <person name="Smart L.B."/>
            <person name="Muchero W."/>
        </authorList>
    </citation>
    <scope>NUCLEOTIDE SEQUENCE</scope>
    <source>
        <tissue evidence="5">Shoot tip</tissue>
    </source>
</reference>
<evidence type="ECO:0000313" key="5">
    <source>
        <dbReference type="EMBL" id="KAJ6684735.1"/>
    </source>
</evidence>
<keyword evidence="2" id="KW-0677">Repeat</keyword>
<dbReference type="SUPFAM" id="SSF56112">
    <property type="entry name" value="Protein kinase-like (PK-like)"/>
    <property type="match status" value="1"/>
</dbReference>
<evidence type="ECO:0000256" key="1">
    <source>
        <dbReference type="ARBA" id="ARBA00022614"/>
    </source>
</evidence>